<dbReference type="SMART" id="SM00028">
    <property type="entry name" value="TPR"/>
    <property type="match status" value="3"/>
</dbReference>
<name>A0A6V8LSA7_9BACT</name>
<reference evidence="3 4" key="1">
    <citation type="submission" date="2020-04" db="EMBL/GenBank/DDBJ databases">
        <authorList>
            <consortium name="Desulfovibrio sp. FSS-1 genome sequencing consortium"/>
            <person name="Shimoshige H."/>
            <person name="Kobayashi H."/>
            <person name="Maekawa T."/>
        </authorList>
    </citation>
    <scope>NUCLEOTIDE SEQUENCE [LARGE SCALE GENOMIC DNA]</scope>
    <source>
        <strain evidence="3 4">SIID29052-01</strain>
    </source>
</reference>
<evidence type="ECO:0000313" key="3">
    <source>
        <dbReference type="EMBL" id="GFK94624.1"/>
    </source>
</evidence>
<evidence type="ECO:0000313" key="4">
    <source>
        <dbReference type="Proteomes" id="UP000494245"/>
    </source>
</evidence>
<gene>
    <name evidence="3" type="ORF">NNJEOMEG_02471</name>
</gene>
<dbReference type="RefSeq" id="WP_173084872.1">
    <property type="nucleotide sequence ID" value="NZ_BLTE01000011.1"/>
</dbReference>
<dbReference type="EMBL" id="BLTE01000011">
    <property type="protein sequence ID" value="GFK94624.1"/>
    <property type="molecule type" value="Genomic_DNA"/>
</dbReference>
<dbReference type="InterPro" id="IPR011990">
    <property type="entry name" value="TPR-like_helical_dom_sf"/>
</dbReference>
<proteinExistence type="predicted"/>
<protein>
    <recommendedName>
        <fullName evidence="5">Tetratricopeptide repeat protein</fullName>
    </recommendedName>
</protein>
<feature type="region of interest" description="Disordered" evidence="2">
    <location>
        <begin position="264"/>
        <end position="305"/>
    </location>
</feature>
<reference evidence="3 4" key="2">
    <citation type="submission" date="2020-05" db="EMBL/GenBank/DDBJ databases">
        <title>Draft genome sequence of Desulfovibrio sp. strainFSS-1.</title>
        <authorList>
            <person name="Shimoshige H."/>
            <person name="Kobayashi H."/>
            <person name="Maekawa T."/>
        </authorList>
    </citation>
    <scope>NUCLEOTIDE SEQUENCE [LARGE SCALE GENOMIC DNA]</scope>
    <source>
        <strain evidence="3 4">SIID29052-01</strain>
    </source>
</reference>
<dbReference type="Pfam" id="PF14559">
    <property type="entry name" value="TPR_19"/>
    <property type="match status" value="1"/>
</dbReference>
<keyword evidence="1" id="KW-0802">TPR repeat</keyword>
<keyword evidence="4" id="KW-1185">Reference proteome</keyword>
<sequence>MADAEPDCTGGERRRVGAPGIFLKFAFRTAVSDKRPDKPSSAGQARLSGRDVYYYVEKSPEKALTIRPLNVHAHPEGEGRPLTFEDLLERYRPEPLYYYNKVKPVMERVEGLVEAGQASLDAGNTGRAETLFKQALDLDHHNVRAIFGLGFVYLRSGSLDDARHVFRQLMLLPTAFTEEYRHLFNAFGIQMRRRGMLQDARAFYEKALGFGVEDEHLLFNLARAHYAASEFDLARAQVERALNLDPEFDPARRLLKALDKAQDLLPEEFTEPEPERHDLEQTPEPEPLSDAQRYPDLDLDGVPWE</sequence>
<dbReference type="SUPFAM" id="SSF48452">
    <property type="entry name" value="TPR-like"/>
    <property type="match status" value="1"/>
</dbReference>
<evidence type="ECO:0008006" key="5">
    <source>
        <dbReference type="Google" id="ProtNLM"/>
    </source>
</evidence>
<dbReference type="AlphaFoldDB" id="A0A6V8LSA7"/>
<feature type="repeat" description="TPR" evidence="1">
    <location>
        <begin position="215"/>
        <end position="248"/>
    </location>
</feature>
<dbReference type="Gene3D" id="1.25.40.10">
    <property type="entry name" value="Tetratricopeptide repeat domain"/>
    <property type="match status" value="1"/>
</dbReference>
<dbReference type="PANTHER" id="PTHR12558:SF13">
    <property type="entry name" value="CELL DIVISION CYCLE PROTEIN 27 HOMOLOG"/>
    <property type="match status" value="1"/>
</dbReference>
<dbReference type="InterPro" id="IPR019734">
    <property type="entry name" value="TPR_rpt"/>
</dbReference>
<comment type="caution">
    <text evidence="3">The sequence shown here is derived from an EMBL/GenBank/DDBJ whole genome shotgun (WGS) entry which is preliminary data.</text>
</comment>
<accession>A0A6V8LSA7</accession>
<dbReference type="PROSITE" id="PS50005">
    <property type="entry name" value="TPR"/>
    <property type="match status" value="1"/>
</dbReference>
<dbReference type="PANTHER" id="PTHR12558">
    <property type="entry name" value="CELL DIVISION CYCLE 16,23,27"/>
    <property type="match status" value="1"/>
</dbReference>
<dbReference type="Proteomes" id="UP000494245">
    <property type="component" value="Unassembled WGS sequence"/>
</dbReference>
<evidence type="ECO:0000256" key="1">
    <source>
        <dbReference type="PROSITE-ProRule" id="PRU00339"/>
    </source>
</evidence>
<organism evidence="3 4">
    <name type="scientific">Fundidesulfovibrio magnetotacticus</name>
    <dbReference type="NCBI Taxonomy" id="2730080"/>
    <lineage>
        <taxon>Bacteria</taxon>
        <taxon>Pseudomonadati</taxon>
        <taxon>Thermodesulfobacteriota</taxon>
        <taxon>Desulfovibrionia</taxon>
        <taxon>Desulfovibrionales</taxon>
        <taxon>Desulfovibrionaceae</taxon>
        <taxon>Fundidesulfovibrio</taxon>
    </lineage>
</organism>
<evidence type="ECO:0000256" key="2">
    <source>
        <dbReference type="SAM" id="MobiDB-lite"/>
    </source>
</evidence>